<sequence>VSYLNARPLVHGLDQQTNRFSLRFDVPSRCASLLHDGTVDLGLIPSIEVTQRPDYHVVPNVAIASTGRVASVAVFASRPITAVRSIAVDRSSRTSVALLRVLCAQSFDIEPKFVTLEPDIKGMLKRCDAALLIGDAALFTDHDALGIEKIDLGEEWTAMTNLPFVWAFWAGRPGVVEAGDIAALTAARDAGVKASDAIATKFCEGDEEKVEIAVDYLRDNISFTLDDSARAGLKKFLEAAKDQRVVQLLPPLNYYEP</sequence>
<proteinExistence type="inferred from homology"/>
<dbReference type="GO" id="GO:0009234">
    <property type="term" value="P:menaquinone biosynthetic process"/>
    <property type="evidence" value="ECO:0007669"/>
    <property type="project" value="UniProtKB-KW"/>
</dbReference>
<dbReference type="HAMAP" id="MF_00995">
    <property type="entry name" value="MqnA"/>
    <property type="match status" value="1"/>
</dbReference>
<reference evidence="3" key="1">
    <citation type="submission" date="2018-05" db="EMBL/GenBank/DDBJ databases">
        <authorList>
            <person name="Lanie J.A."/>
            <person name="Ng W.-L."/>
            <person name="Kazmierczak K.M."/>
            <person name="Andrzejewski T.M."/>
            <person name="Davidsen T.M."/>
            <person name="Wayne K.J."/>
            <person name="Tettelin H."/>
            <person name="Glass J.I."/>
            <person name="Rusch D."/>
            <person name="Podicherti R."/>
            <person name="Tsui H.-C.T."/>
            <person name="Winkler M.E."/>
        </authorList>
    </citation>
    <scope>NUCLEOTIDE SEQUENCE</scope>
</reference>
<dbReference type="PANTHER" id="PTHR37690">
    <property type="entry name" value="CHORISMATE DEHYDRATASE"/>
    <property type="match status" value="1"/>
</dbReference>
<evidence type="ECO:0000256" key="2">
    <source>
        <dbReference type="ARBA" id="ARBA00023239"/>
    </source>
</evidence>
<gene>
    <name evidence="3" type="ORF">METZ01_LOCUS75023</name>
</gene>
<dbReference type="InterPro" id="IPR030868">
    <property type="entry name" value="MqnA"/>
</dbReference>
<evidence type="ECO:0008006" key="4">
    <source>
        <dbReference type="Google" id="ProtNLM"/>
    </source>
</evidence>
<dbReference type="PANTHER" id="PTHR37690:SF1">
    <property type="entry name" value="CHORISMATE DEHYDRATASE"/>
    <property type="match status" value="1"/>
</dbReference>
<dbReference type="AlphaFoldDB" id="A0A381U233"/>
<dbReference type="CDD" id="cd13634">
    <property type="entry name" value="PBP2_Sco4506"/>
    <property type="match status" value="1"/>
</dbReference>
<organism evidence="3">
    <name type="scientific">marine metagenome</name>
    <dbReference type="NCBI Taxonomy" id="408172"/>
    <lineage>
        <taxon>unclassified sequences</taxon>
        <taxon>metagenomes</taxon>
        <taxon>ecological metagenomes</taxon>
    </lineage>
</organism>
<dbReference type="EMBL" id="UINC01005573">
    <property type="protein sequence ID" value="SVA22169.1"/>
    <property type="molecule type" value="Genomic_DNA"/>
</dbReference>
<dbReference type="SUPFAM" id="SSF53850">
    <property type="entry name" value="Periplasmic binding protein-like II"/>
    <property type="match status" value="1"/>
</dbReference>
<accession>A0A381U233</accession>
<dbReference type="Gene3D" id="3.40.190.10">
    <property type="entry name" value="Periplasmic binding protein-like II"/>
    <property type="match status" value="2"/>
</dbReference>
<evidence type="ECO:0000256" key="1">
    <source>
        <dbReference type="ARBA" id="ARBA00022428"/>
    </source>
</evidence>
<protein>
    <recommendedName>
        <fullName evidence="4">Chorismate dehydratase</fullName>
    </recommendedName>
</protein>
<dbReference type="InterPro" id="IPR003773">
    <property type="entry name" value="Menaquinone_biosynth"/>
</dbReference>
<keyword evidence="1" id="KW-0474">Menaquinone biosynthesis</keyword>
<name>A0A381U233_9ZZZZ</name>
<keyword evidence="2" id="KW-0456">Lyase</keyword>
<feature type="non-terminal residue" evidence="3">
    <location>
        <position position="1"/>
    </location>
</feature>
<dbReference type="GO" id="GO:0016829">
    <property type="term" value="F:lyase activity"/>
    <property type="evidence" value="ECO:0007669"/>
    <property type="project" value="UniProtKB-KW"/>
</dbReference>
<dbReference type="Pfam" id="PF02621">
    <property type="entry name" value="VitK2_biosynth"/>
    <property type="match status" value="1"/>
</dbReference>
<evidence type="ECO:0000313" key="3">
    <source>
        <dbReference type="EMBL" id="SVA22169.1"/>
    </source>
</evidence>